<evidence type="ECO:0000313" key="1">
    <source>
        <dbReference type="EMBL" id="KLO20486.1"/>
    </source>
</evidence>
<evidence type="ECO:0000313" key="2">
    <source>
        <dbReference type="Proteomes" id="UP000053477"/>
    </source>
</evidence>
<accession>A0A0H2STP2</accession>
<protein>
    <submittedName>
        <fullName evidence="1">Uncharacterized protein</fullName>
    </submittedName>
</protein>
<organism evidence="1 2">
    <name type="scientific">Schizopora paradoxa</name>
    <dbReference type="NCBI Taxonomy" id="27342"/>
    <lineage>
        <taxon>Eukaryota</taxon>
        <taxon>Fungi</taxon>
        <taxon>Dikarya</taxon>
        <taxon>Basidiomycota</taxon>
        <taxon>Agaricomycotina</taxon>
        <taxon>Agaricomycetes</taxon>
        <taxon>Hymenochaetales</taxon>
        <taxon>Schizoporaceae</taxon>
        <taxon>Schizopora</taxon>
    </lineage>
</organism>
<dbReference type="EMBL" id="KQ085882">
    <property type="protein sequence ID" value="KLO20486.1"/>
    <property type="molecule type" value="Genomic_DNA"/>
</dbReference>
<gene>
    <name evidence="1" type="ORF">SCHPADRAFT_8395</name>
</gene>
<name>A0A0H2STP2_9AGAM</name>
<dbReference type="Proteomes" id="UP000053477">
    <property type="component" value="Unassembled WGS sequence"/>
</dbReference>
<dbReference type="AlphaFoldDB" id="A0A0H2STP2"/>
<sequence>MHLHGCGGASLTERPAPSIFGPSIASPSSQRWVAISWQNRKMRIRAPLVYDATLARLEVAKGVCALRAAYSTRIPLRGHCDFQSPPVLRHLSPPLTATPRLPYTPRTLLPIDGAHANANFRAHRKLHLALDWKISRQRWLVEGRCARIAVAEAAGKLRPLGGAILNEGASESLPMPRLGWSKDPRRAVECFITNFSLTLRLFPLDRAMPYSKAPLSHLSPIPLKILTLI</sequence>
<keyword evidence="2" id="KW-1185">Reference proteome</keyword>
<dbReference type="InParanoid" id="A0A0H2STP2"/>
<reference evidence="1 2" key="1">
    <citation type="submission" date="2015-04" db="EMBL/GenBank/DDBJ databases">
        <title>Complete genome sequence of Schizopora paradoxa KUC8140, a cosmopolitan wood degrader in East Asia.</title>
        <authorList>
            <consortium name="DOE Joint Genome Institute"/>
            <person name="Min B."/>
            <person name="Park H."/>
            <person name="Jang Y."/>
            <person name="Kim J.-J."/>
            <person name="Kim K.H."/>
            <person name="Pangilinan J."/>
            <person name="Lipzen A."/>
            <person name="Riley R."/>
            <person name="Grigoriev I.V."/>
            <person name="Spatafora J.W."/>
            <person name="Choi I.-G."/>
        </authorList>
    </citation>
    <scope>NUCLEOTIDE SEQUENCE [LARGE SCALE GENOMIC DNA]</scope>
    <source>
        <strain evidence="1 2">KUC8140</strain>
    </source>
</reference>
<proteinExistence type="predicted"/>